<protein>
    <recommendedName>
        <fullName evidence="8">Pre-mRNA-processing factor 17</fullName>
    </recommendedName>
    <alternativeName>
        <fullName evidence="10">Cell division cycle 40 homolog</fullName>
    </alternativeName>
    <alternativeName>
        <fullName evidence="9">PRP17 homolog</fullName>
    </alternativeName>
</protein>
<accession>A0A6G1SLN2</accession>
<dbReference type="Gene3D" id="2.130.10.10">
    <property type="entry name" value="YVTN repeat-like/Quinoprotein amine dehydrogenase"/>
    <property type="match status" value="1"/>
</dbReference>
<dbReference type="PROSITE" id="PS00678">
    <property type="entry name" value="WD_REPEATS_1"/>
    <property type="match status" value="1"/>
</dbReference>
<evidence type="ECO:0000256" key="5">
    <source>
        <dbReference type="ARBA" id="ARBA00022737"/>
    </source>
</evidence>
<keyword evidence="5" id="KW-0677">Repeat</keyword>
<evidence type="ECO:0000256" key="9">
    <source>
        <dbReference type="ARBA" id="ARBA00075265"/>
    </source>
</evidence>
<name>A0A6G1SLN2_9ACAR</name>
<reference evidence="13" key="1">
    <citation type="submission" date="2018-10" db="EMBL/GenBank/DDBJ databases">
        <title>Transcriptome assembly of Aceria tosichella (Wheat curl mite) Type 2.</title>
        <authorList>
            <person name="Scully E.D."/>
            <person name="Geib S.M."/>
            <person name="Palmer N.A."/>
            <person name="Gupta A.K."/>
            <person name="Sarath G."/>
            <person name="Tatineni S."/>
        </authorList>
    </citation>
    <scope>NUCLEOTIDE SEQUENCE</scope>
    <source>
        <strain evidence="13">LincolnNE</strain>
    </source>
</reference>
<dbReference type="AlphaFoldDB" id="A0A6G1SLN2"/>
<dbReference type="PRINTS" id="PR00320">
    <property type="entry name" value="GPROTEINBRPT"/>
</dbReference>
<dbReference type="PANTHER" id="PTHR43979">
    <property type="entry name" value="PRE-MRNA-PROCESSING FACTOR 17"/>
    <property type="match status" value="1"/>
</dbReference>
<evidence type="ECO:0000256" key="3">
    <source>
        <dbReference type="ARBA" id="ARBA00022664"/>
    </source>
</evidence>
<organism evidence="13">
    <name type="scientific">Aceria tosichella</name>
    <name type="common">wheat curl mite</name>
    <dbReference type="NCBI Taxonomy" id="561515"/>
    <lineage>
        <taxon>Eukaryota</taxon>
        <taxon>Metazoa</taxon>
        <taxon>Ecdysozoa</taxon>
        <taxon>Arthropoda</taxon>
        <taxon>Chelicerata</taxon>
        <taxon>Arachnida</taxon>
        <taxon>Acari</taxon>
        <taxon>Acariformes</taxon>
        <taxon>Trombidiformes</taxon>
        <taxon>Prostigmata</taxon>
        <taxon>Eupodina</taxon>
        <taxon>Eriophyoidea</taxon>
        <taxon>Eriophyidae</taxon>
        <taxon>Eriophyinae</taxon>
        <taxon>Aceriini</taxon>
        <taxon>Aceria</taxon>
    </lineage>
</organism>
<dbReference type="SUPFAM" id="SSF50978">
    <property type="entry name" value="WD40 repeat-like"/>
    <property type="match status" value="1"/>
</dbReference>
<evidence type="ECO:0000313" key="13">
    <source>
        <dbReference type="EMBL" id="MDE51121.1"/>
    </source>
</evidence>
<sequence>MQRKRIKNDDPTDIDGFAGPWARYENEKHTSKPNDEDAAIMAGYLAKKKKRRNAAGQSDKDESKSQQDSERAQLHIKEAYDYQGRSFLEAPRTLDGVNLFSDESPDGCRIPRTLAHTFTGHTKPITATQYFPKTAHLILSSSLDGKVKLWEMYNERRCIMTYSGHKQGVRAVCFNRDGSKFVSGSYDKYIKLWDTETGQCLQRFTNGKMTFCLKFHPDEDNSHLFLAGMSNNKIICWDCRSGEIAQEYDRHLGAVNSITFVDENRKFVSSSDDKSLRVWEWDIPVDVKYIADPTMHSMPAVTSAPNNKRLLCQSMENKIQAFSCHNKFKLDNKKIFKGHMVAGYACVPDFSCDMSMVISGDADGKIFFWSWSTTKVITTIKAHDGVCISVMWHPHERQKLVSAGWDNLIKIWN</sequence>
<dbReference type="GO" id="GO:0071013">
    <property type="term" value="C:catalytic step 2 spliceosome"/>
    <property type="evidence" value="ECO:0007669"/>
    <property type="project" value="InterPro"/>
</dbReference>
<evidence type="ECO:0000256" key="12">
    <source>
        <dbReference type="SAM" id="MobiDB-lite"/>
    </source>
</evidence>
<evidence type="ECO:0000256" key="4">
    <source>
        <dbReference type="ARBA" id="ARBA00022728"/>
    </source>
</evidence>
<keyword evidence="4" id="KW-0747">Spliceosome</keyword>
<comment type="subcellular location">
    <subcellularLocation>
        <location evidence="1">Nucleus</location>
    </subcellularLocation>
</comment>
<dbReference type="InterPro" id="IPR001680">
    <property type="entry name" value="WD40_rpt"/>
</dbReference>
<dbReference type="InterPro" id="IPR015943">
    <property type="entry name" value="WD40/YVTN_repeat-like_dom_sf"/>
</dbReference>
<feature type="repeat" description="WD" evidence="11">
    <location>
        <begin position="380"/>
        <end position="413"/>
    </location>
</feature>
<feature type="repeat" description="WD" evidence="11">
    <location>
        <begin position="248"/>
        <end position="280"/>
    </location>
</feature>
<feature type="region of interest" description="Disordered" evidence="12">
    <location>
        <begin position="1"/>
        <end position="70"/>
    </location>
</feature>
<gene>
    <name evidence="13" type="primary">CDC40</name>
    <name evidence="13" type="ORF">g.4424</name>
</gene>
<keyword evidence="7" id="KW-0539">Nucleus</keyword>
<keyword evidence="3" id="KW-0507">mRNA processing</keyword>
<dbReference type="PANTHER" id="PTHR43979:SF1">
    <property type="entry name" value="PRE-MRNA-PROCESSING FACTOR 17"/>
    <property type="match status" value="1"/>
</dbReference>
<keyword evidence="6" id="KW-0508">mRNA splicing</keyword>
<evidence type="ECO:0000256" key="7">
    <source>
        <dbReference type="ARBA" id="ARBA00023242"/>
    </source>
</evidence>
<dbReference type="PROSITE" id="PS50294">
    <property type="entry name" value="WD_REPEATS_REGION"/>
    <property type="match status" value="4"/>
</dbReference>
<evidence type="ECO:0000256" key="8">
    <source>
        <dbReference type="ARBA" id="ARBA00068146"/>
    </source>
</evidence>
<dbReference type="Pfam" id="PF00400">
    <property type="entry name" value="WD40"/>
    <property type="match status" value="5"/>
</dbReference>
<evidence type="ECO:0000256" key="2">
    <source>
        <dbReference type="ARBA" id="ARBA00022574"/>
    </source>
</evidence>
<dbReference type="CDD" id="cd00200">
    <property type="entry name" value="WD40"/>
    <property type="match status" value="1"/>
</dbReference>
<dbReference type="EMBL" id="GGYP01006350">
    <property type="protein sequence ID" value="MDE51121.1"/>
    <property type="molecule type" value="Transcribed_RNA"/>
</dbReference>
<dbReference type="InterPro" id="IPR032847">
    <property type="entry name" value="PRPF17"/>
</dbReference>
<dbReference type="InterPro" id="IPR036322">
    <property type="entry name" value="WD40_repeat_dom_sf"/>
</dbReference>
<keyword evidence="2 11" id="KW-0853">WD repeat</keyword>
<proteinExistence type="predicted"/>
<evidence type="ECO:0000256" key="11">
    <source>
        <dbReference type="PROSITE-ProRule" id="PRU00221"/>
    </source>
</evidence>
<dbReference type="GO" id="GO:0000398">
    <property type="term" value="P:mRNA splicing, via spliceosome"/>
    <property type="evidence" value="ECO:0007669"/>
    <property type="project" value="InterPro"/>
</dbReference>
<dbReference type="InterPro" id="IPR020472">
    <property type="entry name" value="WD40_PAC1"/>
</dbReference>
<dbReference type="PROSITE" id="PS50082">
    <property type="entry name" value="WD_REPEATS_2"/>
    <property type="match status" value="4"/>
</dbReference>
<dbReference type="FunFam" id="2.130.10.10:FF:000034">
    <property type="entry name" value="Pre-mRNA-processing factor 17, putative"/>
    <property type="match status" value="1"/>
</dbReference>
<feature type="repeat" description="WD" evidence="11">
    <location>
        <begin position="118"/>
        <end position="152"/>
    </location>
</feature>
<evidence type="ECO:0000256" key="1">
    <source>
        <dbReference type="ARBA" id="ARBA00004123"/>
    </source>
</evidence>
<dbReference type="InterPro" id="IPR019775">
    <property type="entry name" value="WD40_repeat_CS"/>
</dbReference>
<evidence type="ECO:0000256" key="6">
    <source>
        <dbReference type="ARBA" id="ARBA00023187"/>
    </source>
</evidence>
<feature type="repeat" description="WD" evidence="11">
    <location>
        <begin position="162"/>
        <end position="203"/>
    </location>
</feature>
<dbReference type="SMART" id="SM00320">
    <property type="entry name" value="WD40"/>
    <property type="match status" value="6"/>
</dbReference>
<feature type="compositionally biased region" description="Basic and acidic residues" evidence="12">
    <location>
        <begin position="24"/>
        <end position="35"/>
    </location>
</feature>
<evidence type="ECO:0000256" key="10">
    <source>
        <dbReference type="ARBA" id="ARBA00076678"/>
    </source>
</evidence>
<feature type="compositionally biased region" description="Basic and acidic residues" evidence="12">
    <location>
        <begin position="58"/>
        <end position="70"/>
    </location>
</feature>
<dbReference type="GO" id="GO:0003729">
    <property type="term" value="F:mRNA binding"/>
    <property type="evidence" value="ECO:0007669"/>
    <property type="project" value="TreeGrafter"/>
</dbReference>